<sequence length="190" mass="21176">MKEAMRSSQQRQAWIKVLLVAHFLGAAADFDTPSVDCDDSGLGLVQVQAQYRRDAELGQSMTSAGIEVATKSGSFQFWQGVRETGTTCMFHGCPERFGSVECHHWRCVCKEGFRYYPVDDGTCIAQDSTQARQFTNGTCFISKCPYKYGLTRNFGGTQVCSSVWVIGACAWRVLKFEKAFAPKCFLEAEL</sequence>
<dbReference type="Proteomes" id="UP001642484">
    <property type="component" value="Unassembled WGS sequence"/>
</dbReference>
<reference evidence="2 3" key="1">
    <citation type="submission" date="2024-02" db="EMBL/GenBank/DDBJ databases">
        <authorList>
            <person name="Chen Y."/>
            <person name="Shah S."/>
            <person name="Dougan E. K."/>
            <person name="Thang M."/>
            <person name="Chan C."/>
        </authorList>
    </citation>
    <scope>NUCLEOTIDE SEQUENCE [LARGE SCALE GENOMIC DNA]</scope>
</reference>
<comment type="caution">
    <text evidence="2">The sequence shown here is derived from an EMBL/GenBank/DDBJ whole genome shotgun (WGS) entry which is preliminary data.</text>
</comment>
<proteinExistence type="predicted"/>
<feature type="chain" id="PRO_5045155625" description="Secreted protein" evidence="1">
    <location>
        <begin position="29"/>
        <end position="190"/>
    </location>
</feature>
<evidence type="ECO:0000256" key="1">
    <source>
        <dbReference type="SAM" id="SignalP"/>
    </source>
</evidence>
<keyword evidence="3" id="KW-1185">Reference proteome</keyword>
<evidence type="ECO:0000313" key="2">
    <source>
        <dbReference type="EMBL" id="CAK9046375.1"/>
    </source>
</evidence>
<keyword evidence="1" id="KW-0732">Signal</keyword>
<evidence type="ECO:0008006" key="4">
    <source>
        <dbReference type="Google" id="ProtNLM"/>
    </source>
</evidence>
<accession>A0ABP0M4G2</accession>
<protein>
    <recommendedName>
        <fullName evidence="4">Secreted protein</fullName>
    </recommendedName>
</protein>
<dbReference type="EMBL" id="CAXAMN010015669">
    <property type="protein sequence ID" value="CAK9046375.1"/>
    <property type="molecule type" value="Genomic_DNA"/>
</dbReference>
<name>A0ABP0M4G2_9DINO</name>
<organism evidence="2 3">
    <name type="scientific">Durusdinium trenchii</name>
    <dbReference type="NCBI Taxonomy" id="1381693"/>
    <lineage>
        <taxon>Eukaryota</taxon>
        <taxon>Sar</taxon>
        <taxon>Alveolata</taxon>
        <taxon>Dinophyceae</taxon>
        <taxon>Suessiales</taxon>
        <taxon>Symbiodiniaceae</taxon>
        <taxon>Durusdinium</taxon>
    </lineage>
</organism>
<evidence type="ECO:0000313" key="3">
    <source>
        <dbReference type="Proteomes" id="UP001642484"/>
    </source>
</evidence>
<feature type="signal peptide" evidence="1">
    <location>
        <begin position="1"/>
        <end position="28"/>
    </location>
</feature>
<gene>
    <name evidence="2" type="ORF">CCMP2556_LOCUS24101</name>
</gene>